<dbReference type="Pfam" id="PF00528">
    <property type="entry name" value="BPD_transp_1"/>
    <property type="match status" value="1"/>
</dbReference>
<feature type="domain" description="ABC transmembrane type-1" evidence="10">
    <location>
        <begin position="37"/>
        <end position="222"/>
    </location>
</feature>
<dbReference type="PANTHER" id="PTHR30614">
    <property type="entry name" value="MEMBRANE COMPONENT OF AMINO ACID ABC TRANSPORTER"/>
    <property type="match status" value="1"/>
</dbReference>
<reference evidence="11 12" key="1">
    <citation type="submission" date="2009-05" db="EMBL/GenBank/DDBJ databases">
        <authorList>
            <person name="Setubal J.C."/>
            <person name="Boyle S."/>
            <person name="Crasta O.R."/>
            <person name="Gillespie J.J."/>
            <person name="Kenyon R.W."/>
            <person name="Lu J."/>
            <person name="Mane S."/>
            <person name="Nagrani S."/>
            <person name="Shallom J.M."/>
            <person name="Shallom S."/>
            <person name="Shukla M."/>
            <person name="Snyder E.E."/>
            <person name="Sobral B.W."/>
            <person name="Wattam A.R."/>
            <person name="Will R."/>
            <person name="Williams K."/>
            <person name="Yoo H."/>
            <person name="Munk C."/>
            <person name="Tapia R."/>
            <person name="Green L."/>
            <person name="Rogers Y."/>
            <person name="Detter J.C."/>
            <person name="Bruce D."/>
            <person name="Brettin T.S."/>
            <person name="Tsolis R."/>
        </authorList>
    </citation>
    <scope>NUCLEOTIDE SEQUENCE [LARGE SCALE GENOMIC DNA]</scope>
    <source>
        <strain evidence="11 12">LMG 3301</strain>
    </source>
</reference>
<evidence type="ECO:0000256" key="3">
    <source>
        <dbReference type="ARBA" id="ARBA00022448"/>
    </source>
</evidence>
<evidence type="ECO:0000259" key="10">
    <source>
        <dbReference type="PROSITE" id="PS50928"/>
    </source>
</evidence>
<keyword evidence="6" id="KW-0029">Amino-acid transport</keyword>
<proteinExistence type="inferred from homology"/>
<evidence type="ECO:0000256" key="4">
    <source>
        <dbReference type="ARBA" id="ARBA00022475"/>
    </source>
</evidence>
<dbReference type="InterPro" id="IPR035906">
    <property type="entry name" value="MetI-like_sf"/>
</dbReference>
<name>C4WPG5_9HYPH</name>
<evidence type="ECO:0000313" key="11">
    <source>
        <dbReference type="EMBL" id="EEQ93397.1"/>
    </source>
</evidence>
<evidence type="ECO:0000256" key="5">
    <source>
        <dbReference type="ARBA" id="ARBA00022692"/>
    </source>
</evidence>
<evidence type="ECO:0000256" key="6">
    <source>
        <dbReference type="ARBA" id="ARBA00022970"/>
    </source>
</evidence>
<dbReference type="PANTHER" id="PTHR30614:SF0">
    <property type="entry name" value="L-CYSTINE TRANSPORT SYSTEM PERMEASE PROTEIN TCYL"/>
    <property type="match status" value="1"/>
</dbReference>
<keyword evidence="5 9" id="KW-0812">Transmembrane</keyword>
<evidence type="ECO:0000256" key="9">
    <source>
        <dbReference type="RuleBase" id="RU363032"/>
    </source>
</evidence>
<dbReference type="InterPro" id="IPR010065">
    <property type="entry name" value="AA_ABC_transptr_permease_3TM"/>
</dbReference>
<accession>C4WPG5</accession>
<feature type="transmembrane region" description="Helical" evidence="9">
    <location>
        <begin position="206"/>
        <end position="228"/>
    </location>
</feature>
<dbReference type="AlphaFoldDB" id="C4WPG5"/>
<evidence type="ECO:0000256" key="8">
    <source>
        <dbReference type="ARBA" id="ARBA00023136"/>
    </source>
</evidence>
<evidence type="ECO:0000256" key="2">
    <source>
        <dbReference type="ARBA" id="ARBA00010072"/>
    </source>
</evidence>
<organism evidence="11 12">
    <name type="scientific">Brucella intermedia LMG 3301</name>
    <dbReference type="NCBI Taxonomy" id="641118"/>
    <lineage>
        <taxon>Bacteria</taxon>
        <taxon>Pseudomonadati</taxon>
        <taxon>Pseudomonadota</taxon>
        <taxon>Alphaproteobacteria</taxon>
        <taxon>Hyphomicrobiales</taxon>
        <taxon>Brucellaceae</taxon>
        <taxon>Brucella/Ochrobactrum group</taxon>
        <taxon>Brucella</taxon>
    </lineage>
</organism>
<keyword evidence="3 9" id="KW-0813">Transport</keyword>
<evidence type="ECO:0000256" key="7">
    <source>
        <dbReference type="ARBA" id="ARBA00022989"/>
    </source>
</evidence>
<keyword evidence="8 9" id="KW-0472">Membrane</keyword>
<dbReference type="GO" id="GO:0043190">
    <property type="term" value="C:ATP-binding cassette (ABC) transporter complex"/>
    <property type="evidence" value="ECO:0007669"/>
    <property type="project" value="InterPro"/>
</dbReference>
<dbReference type="PROSITE" id="PS50928">
    <property type="entry name" value="ABC_TM1"/>
    <property type="match status" value="1"/>
</dbReference>
<feature type="transmembrane region" description="Helical" evidence="9">
    <location>
        <begin position="39"/>
        <end position="61"/>
    </location>
</feature>
<keyword evidence="4" id="KW-1003">Cell membrane</keyword>
<dbReference type="SUPFAM" id="SSF161098">
    <property type="entry name" value="MetI-like"/>
    <property type="match status" value="1"/>
</dbReference>
<dbReference type="GO" id="GO:0022857">
    <property type="term" value="F:transmembrane transporter activity"/>
    <property type="evidence" value="ECO:0007669"/>
    <property type="project" value="InterPro"/>
</dbReference>
<dbReference type="NCBIfam" id="TIGR01726">
    <property type="entry name" value="HEQRo_perm_3TM"/>
    <property type="match status" value="1"/>
</dbReference>
<dbReference type="InterPro" id="IPR014342">
    <property type="entry name" value="Ectoine_EhuC"/>
</dbReference>
<keyword evidence="7 9" id="KW-1133">Transmembrane helix</keyword>
<dbReference type="CDD" id="cd06261">
    <property type="entry name" value="TM_PBP2"/>
    <property type="match status" value="1"/>
</dbReference>
<comment type="subcellular location">
    <subcellularLocation>
        <location evidence="1">Cell inner membrane</location>
        <topology evidence="1">Multi-pass membrane protein</topology>
    </subcellularLocation>
    <subcellularLocation>
        <location evidence="9">Cell membrane</location>
        <topology evidence="9">Multi-pass membrane protein</topology>
    </subcellularLocation>
</comment>
<sequence>MICVRRTAHGSAGIVSSQSGDDYMHWTEYLPALFKGAQITAILALSSMAIGTILAFSAGIARFAGGPILSTIAVIYIEIFRGTSLLVQLFWLYYALPLIGISFDPVTTGIMGLGLNIGAYGAEVVRGALQAVPEAQHEAARALNFSKGHTLFHVILPQAVVEMMPAFGNLAIHNLKDTALASLIAISDLTFQAQRLRNLTLDSVTIYSLTLLGYFAMALVLSAAIRWLERRLRRQTMAGGFA</sequence>
<evidence type="ECO:0000256" key="1">
    <source>
        <dbReference type="ARBA" id="ARBA00004429"/>
    </source>
</evidence>
<dbReference type="Proteomes" id="UP000004386">
    <property type="component" value="Unassembled WGS sequence"/>
</dbReference>
<dbReference type="GO" id="GO:0006865">
    <property type="term" value="P:amino acid transport"/>
    <property type="evidence" value="ECO:0007669"/>
    <property type="project" value="UniProtKB-KW"/>
</dbReference>
<comment type="caution">
    <text evidence="11">The sequence shown here is derived from an EMBL/GenBank/DDBJ whole genome shotgun (WGS) entry which is preliminary data.</text>
</comment>
<dbReference type="EMBL" id="ACQA01000002">
    <property type="protein sequence ID" value="EEQ93397.1"/>
    <property type="molecule type" value="Genomic_DNA"/>
</dbReference>
<comment type="similarity">
    <text evidence="2">Belongs to the binding-protein-dependent transport system permease family. HisMQ subfamily.</text>
</comment>
<protein>
    <submittedName>
        <fullName evidence="11">Ectoine/hydroxyectoine ABC transporter, permease protein EhuC</fullName>
    </submittedName>
</protein>
<evidence type="ECO:0000313" key="12">
    <source>
        <dbReference type="Proteomes" id="UP000004386"/>
    </source>
</evidence>
<dbReference type="HOGENOM" id="CLU_019602_1_4_5"/>
<dbReference type="InterPro" id="IPR043429">
    <property type="entry name" value="ArtM/GltK/GlnP/TcyL/YhdX-like"/>
</dbReference>
<dbReference type="InterPro" id="IPR000515">
    <property type="entry name" value="MetI-like"/>
</dbReference>
<dbReference type="NCBIfam" id="TIGR03004">
    <property type="entry name" value="ectoine_ehuC"/>
    <property type="match status" value="1"/>
</dbReference>
<dbReference type="Gene3D" id="1.10.3720.10">
    <property type="entry name" value="MetI-like"/>
    <property type="match status" value="1"/>
</dbReference>
<gene>
    <name evidence="11" type="primary">ehuC</name>
    <name evidence="11" type="ORF">OINT_2000548</name>
</gene>